<dbReference type="EMBL" id="MU971348">
    <property type="protein sequence ID" value="KAK9239259.1"/>
    <property type="molecule type" value="Genomic_DNA"/>
</dbReference>
<comment type="caution">
    <text evidence="1">The sequence shown here is derived from an EMBL/GenBank/DDBJ whole genome shotgun (WGS) entry which is preliminary data.</text>
</comment>
<dbReference type="Proteomes" id="UP001433508">
    <property type="component" value="Unassembled WGS sequence"/>
</dbReference>
<accession>A0ACC3T660</accession>
<proteinExistence type="predicted"/>
<name>A0ACC3T660_LIPKO</name>
<keyword evidence="2" id="KW-1185">Reference proteome</keyword>
<evidence type="ECO:0000313" key="2">
    <source>
        <dbReference type="Proteomes" id="UP001433508"/>
    </source>
</evidence>
<organism evidence="1 2">
    <name type="scientific">Lipomyces kononenkoae</name>
    <name type="common">Yeast</name>
    <dbReference type="NCBI Taxonomy" id="34357"/>
    <lineage>
        <taxon>Eukaryota</taxon>
        <taxon>Fungi</taxon>
        <taxon>Dikarya</taxon>
        <taxon>Ascomycota</taxon>
        <taxon>Saccharomycotina</taxon>
        <taxon>Lipomycetes</taxon>
        <taxon>Lipomycetales</taxon>
        <taxon>Lipomycetaceae</taxon>
        <taxon>Lipomyces</taxon>
    </lineage>
</organism>
<evidence type="ECO:0000313" key="1">
    <source>
        <dbReference type="EMBL" id="KAK9239259.1"/>
    </source>
</evidence>
<sequence>MDFATVAASVAGSVGSAVVFHPLDTLLTLRQTSVSPSYILPFQQYWRGVTISALMSTPAFTLYLVSYRQAKQEFAPYFGPNSGQTYIASGVFAEITSSVLFTPMENIKGRLQLKNGPGIESTWELVMNIYKNEGFKSFFRGYWMSLAIYTPNSVCYWYTYERMKSFMRRLDVEQGRDDNSSSNHRVLAPAASTESSKAPARDLTAAQYALASSVATLGGETVCNFLDIVRTRQQLAMSDEIKRIRPDDQHGLLTVARNLIKEHGLVRALFKGLHLRLMYALPTGVLSMVIVEQINPDIDDDYDL</sequence>
<protein>
    <submittedName>
        <fullName evidence="1">Mitochondrial carrier domain-containing protein</fullName>
    </submittedName>
</protein>
<gene>
    <name evidence="1" type="ORF">V1525DRAFT_398990</name>
</gene>
<reference evidence="2" key="1">
    <citation type="journal article" date="2024" name="Front. Bioeng. Biotechnol.">
        <title>Genome-scale model development and genomic sequencing of the oleaginous clade Lipomyces.</title>
        <authorList>
            <person name="Czajka J.J."/>
            <person name="Han Y."/>
            <person name="Kim J."/>
            <person name="Mondo S.J."/>
            <person name="Hofstad B.A."/>
            <person name="Robles A."/>
            <person name="Haridas S."/>
            <person name="Riley R."/>
            <person name="LaButti K."/>
            <person name="Pangilinan J."/>
            <person name="Andreopoulos W."/>
            <person name="Lipzen A."/>
            <person name="Yan J."/>
            <person name="Wang M."/>
            <person name="Ng V."/>
            <person name="Grigoriev I.V."/>
            <person name="Spatafora J.W."/>
            <person name="Magnuson J.K."/>
            <person name="Baker S.E."/>
            <person name="Pomraning K.R."/>
        </authorList>
    </citation>
    <scope>NUCLEOTIDE SEQUENCE [LARGE SCALE GENOMIC DNA]</scope>
    <source>
        <strain evidence="2">CBS 7786</strain>
    </source>
</reference>